<dbReference type="Proteomes" id="UP000027180">
    <property type="component" value="Chromosome"/>
</dbReference>
<proteinExistence type="predicted"/>
<dbReference type="AlphaFoldDB" id="A0A060HYX6"/>
<evidence type="ECO:0000313" key="1">
    <source>
        <dbReference type="EMBL" id="AIC28113.1"/>
    </source>
</evidence>
<reference evidence="1 2" key="1">
    <citation type="submission" date="2013-12" db="EMBL/GenBank/DDBJ databases">
        <title>Complete genome sequence of Rhizobium etli bv. mimosae IE4771.</title>
        <authorList>
            <person name="Bustos P."/>
            <person name="Santamaria R.I."/>
            <person name="Lozano L."/>
            <person name="Ormeno-Orrillo E."/>
            <person name="Rogel M.A."/>
            <person name="Romero D."/>
            <person name="Cevallos M.A."/>
            <person name="Martinez-Romero E."/>
            <person name="Gonzalez V."/>
        </authorList>
    </citation>
    <scope>NUCLEOTIDE SEQUENCE [LARGE SCALE GENOMIC DNA]</scope>
    <source>
        <strain evidence="1 2">IE4771</strain>
    </source>
</reference>
<dbReference type="EMBL" id="CP006986">
    <property type="protein sequence ID" value="AIC28113.1"/>
    <property type="molecule type" value="Genomic_DNA"/>
</dbReference>
<gene>
    <name evidence="1" type="ORF">IE4771_CH03019</name>
</gene>
<dbReference type="HOGENOM" id="CLU_2882802_0_0_5"/>
<protein>
    <submittedName>
        <fullName evidence="1">Uncharacterized protein</fullName>
    </submittedName>
</protein>
<dbReference type="KEGG" id="rei:IE4771_CH03019"/>
<name>A0A060HYX6_RHIET</name>
<organism evidence="1 2">
    <name type="scientific">Rhizobium etli bv. mimosae str. IE4771</name>
    <dbReference type="NCBI Taxonomy" id="1432050"/>
    <lineage>
        <taxon>Bacteria</taxon>
        <taxon>Pseudomonadati</taxon>
        <taxon>Pseudomonadota</taxon>
        <taxon>Alphaproteobacteria</taxon>
        <taxon>Hyphomicrobiales</taxon>
        <taxon>Rhizobiaceae</taxon>
        <taxon>Rhizobium/Agrobacterium group</taxon>
        <taxon>Rhizobium</taxon>
    </lineage>
</organism>
<sequence length="63" mass="6903">MQAGLGSDAAIEAAVVLDPEIAVVKRRAYDLIERSKPLTRVRVKGPTVADKTTYRHSRAILEV</sequence>
<evidence type="ECO:0000313" key="2">
    <source>
        <dbReference type="Proteomes" id="UP000027180"/>
    </source>
</evidence>
<accession>A0A060HYX6</accession>